<evidence type="ECO:0000256" key="2">
    <source>
        <dbReference type="SAM" id="SignalP"/>
    </source>
</evidence>
<accession>A0A037ZJA0</accession>
<feature type="chain" id="PRO_5001559614" description="DUF4174 domain-containing protein" evidence="2">
    <location>
        <begin position="19"/>
        <end position="149"/>
    </location>
</feature>
<keyword evidence="5" id="KW-1185">Reference proteome</keyword>
<evidence type="ECO:0000313" key="4">
    <source>
        <dbReference type="EMBL" id="KAJ56500.1"/>
    </source>
</evidence>
<comment type="caution">
    <text evidence="4">The sequence shown here is derived from an EMBL/GenBank/DDBJ whole genome shotgun (WGS) entry which is preliminary data.</text>
</comment>
<evidence type="ECO:0000256" key="1">
    <source>
        <dbReference type="ARBA" id="ARBA00022729"/>
    </source>
</evidence>
<evidence type="ECO:0000259" key="3">
    <source>
        <dbReference type="Pfam" id="PF13778"/>
    </source>
</evidence>
<dbReference type="RefSeq" id="WP_035256594.1">
    <property type="nucleotide sequence ID" value="NZ_JFKE01000002.1"/>
</dbReference>
<dbReference type="InterPro" id="IPR025232">
    <property type="entry name" value="DUF4174"/>
</dbReference>
<dbReference type="OrthoDB" id="7362103at2"/>
<reference evidence="4 5" key="1">
    <citation type="submission" date="2014-03" db="EMBL/GenBank/DDBJ databases">
        <title>Draft Genome Sequence of Actibacterium mucosum KCTC 23349, a Marine Alphaproteobacterium with Complex Ionic Requirements Isolated from Mediterranean Seawater at Malvarrosa Beach, Valencia, Spain.</title>
        <authorList>
            <person name="Arahal D.R."/>
            <person name="Shao Z."/>
            <person name="Lai Q."/>
            <person name="Pujalte M.J."/>
        </authorList>
    </citation>
    <scope>NUCLEOTIDE SEQUENCE [LARGE SCALE GENOMIC DNA]</scope>
    <source>
        <strain evidence="4 5">KCTC 23349</strain>
    </source>
</reference>
<feature type="signal peptide" evidence="2">
    <location>
        <begin position="1"/>
        <end position="18"/>
    </location>
</feature>
<name>A0A037ZJA0_9RHOB</name>
<evidence type="ECO:0000313" key="5">
    <source>
        <dbReference type="Proteomes" id="UP000026249"/>
    </source>
</evidence>
<dbReference type="Pfam" id="PF13778">
    <property type="entry name" value="DUF4174"/>
    <property type="match status" value="1"/>
</dbReference>
<proteinExistence type="predicted"/>
<feature type="domain" description="DUF4174" evidence="3">
    <location>
        <begin position="43"/>
        <end position="144"/>
    </location>
</feature>
<keyword evidence="1 2" id="KW-0732">Signal</keyword>
<protein>
    <recommendedName>
        <fullName evidence="3">DUF4174 domain-containing protein</fullName>
    </recommendedName>
</protein>
<gene>
    <name evidence="4" type="ORF">ACMU_06040</name>
</gene>
<dbReference type="STRING" id="1454373.ACMU_06040"/>
<organism evidence="4 5">
    <name type="scientific">Actibacterium mucosum KCTC 23349</name>
    <dbReference type="NCBI Taxonomy" id="1454373"/>
    <lineage>
        <taxon>Bacteria</taxon>
        <taxon>Pseudomonadati</taxon>
        <taxon>Pseudomonadota</taxon>
        <taxon>Alphaproteobacteria</taxon>
        <taxon>Rhodobacterales</taxon>
        <taxon>Roseobacteraceae</taxon>
        <taxon>Actibacterium</taxon>
    </lineage>
</organism>
<sequence length="149" mass="16775">MKLLISLAAALMPLAVLASEAPTPLSQWQEDPTVILPAGELKLEEFQWVARPVVIFADNPADPRFAEQLDLLTRDFDLLVDRDVVVIVDTNPADRSALRTELRPRGFMIALVAKDGRVNLRKPRPWSVRELSRAIDKMPLRQDEIGRAK</sequence>
<dbReference type="AlphaFoldDB" id="A0A037ZJA0"/>
<dbReference type="EMBL" id="JFKE01000002">
    <property type="protein sequence ID" value="KAJ56500.1"/>
    <property type="molecule type" value="Genomic_DNA"/>
</dbReference>
<dbReference type="Proteomes" id="UP000026249">
    <property type="component" value="Unassembled WGS sequence"/>
</dbReference>